<organism evidence="1 2">
    <name type="scientific">Vespula germanica</name>
    <name type="common">German yellow jacket</name>
    <name type="synonym">Paravespula germanica</name>
    <dbReference type="NCBI Taxonomy" id="30212"/>
    <lineage>
        <taxon>Eukaryota</taxon>
        <taxon>Metazoa</taxon>
        <taxon>Ecdysozoa</taxon>
        <taxon>Arthropoda</taxon>
        <taxon>Hexapoda</taxon>
        <taxon>Insecta</taxon>
        <taxon>Pterygota</taxon>
        <taxon>Neoptera</taxon>
        <taxon>Endopterygota</taxon>
        <taxon>Hymenoptera</taxon>
        <taxon>Apocrita</taxon>
        <taxon>Aculeata</taxon>
        <taxon>Vespoidea</taxon>
        <taxon>Vespidae</taxon>
        <taxon>Vespinae</taxon>
        <taxon>Vespula</taxon>
    </lineage>
</organism>
<accession>A0A834J7R2</accession>
<dbReference type="AlphaFoldDB" id="A0A834J7R2"/>
<evidence type="ECO:0000313" key="1">
    <source>
        <dbReference type="EMBL" id="KAF7382631.1"/>
    </source>
</evidence>
<keyword evidence="2" id="KW-1185">Reference proteome</keyword>
<sequence length="133" mass="15617">MIYEALEQSSQEEKFLNQLSKNYISMSLQQVSQRKPINLTNTLTFCNNITDWNLFKQYINENLSCDVRLNNPLEMETAVDNLITLIQETEVPKDERRSKGEDKRTNASNWEMPKNLKLRLRIADVLHVMGLIR</sequence>
<protein>
    <submittedName>
        <fullName evidence="1">Uncharacterized protein</fullName>
    </submittedName>
</protein>
<proteinExistence type="predicted"/>
<evidence type="ECO:0000313" key="2">
    <source>
        <dbReference type="Proteomes" id="UP000617340"/>
    </source>
</evidence>
<gene>
    <name evidence="1" type="ORF">HZH68_015550</name>
</gene>
<name>A0A834J7R2_VESGE</name>
<reference evidence="1" key="1">
    <citation type="journal article" date="2020" name="G3 (Bethesda)">
        <title>High-Quality Assemblies for Three Invasive Social Wasps from the &lt;i&gt;Vespula&lt;/i&gt; Genus.</title>
        <authorList>
            <person name="Harrop T.W.R."/>
            <person name="Guhlin J."/>
            <person name="McLaughlin G.M."/>
            <person name="Permina E."/>
            <person name="Stockwell P."/>
            <person name="Gilligan J."/>
            <person name="Le Lec M.F."/>
            <person name="Gruber M.A.M."/>
            <person name="Quinn O."/>
            <person name="Lovegrove M."/>
            <person name="Duncan E.J."/>
            <person name="Remnant E.J."/>
            <person name="Van Eeckhoven J."/>
            <person name="Graham B."/>
            <person name="Knapp R.A."/>
            <person name="Langford K.W."/>
            <person name="Kronenberg Z."/>
            <person name="Press M.O."/>
            <person name="Eacker S.M."/>
            <person name="Wilson-Rankin E.E."/>
            <person name="Purcell J."/>
            <person name="Lester P.J."/>
            <person name="Dearden P.K."/>
        </authorList>
    </citation>
    <scope>NUCLEOTIDE SEQUENCE</scope>
    <source>
        <strain evidence="1">Linc-1</strain>
    </source>
</reference>
<dbReference type="EMBL" id="JACSDZ010000020">
    <property type="protein sequence ID" value="KAF7382631.1"/>
    <property type="molecule type" value="Genomic_DNA"/>
</dbReference>
<comment type="caution">
    <text evidence="1">The sequence shown here is derived from an EMBL/GenBank/DDBJ whole genome shotgun (WGS) entry which is preliminary data.</text>
</comment>
<dbReference type="Proteomes" id="UP000617340">
    <property type="component" value="Unassembled WGS sequence"/>
</dbReference>